<comment type="function">
    <text evidence="9">Transcription regulator that activates transcription by stimulating RNA polymerase (RNAP) recycling in case of stress conditions such as supercoiled DNA or high salt concentrations. Probably acts by releasing the RNAP, when it is trapped or immobilized on tightly supercoiled DNA. Does not activate transcription on linear DNA. Probably not involved in DNA repair.</text>
</comment>
<dbReference type="EMBL" id="CACSII010000001">
    <property type="protein sequence ID" value="CAA0081840.1"/>
    <property type="molecule type" value="Genomic_DNA"/>
</dbReference>
<dbReference type="PROSITE" id="PS51194">
    <property type="entry name" value="HELICASE_CTER"/>
    <property type="match status" value="1"/>
</dbReference>
<evidence type="ECO:0000256" key="6">
    <source>
        <dbReference type="ARBA" id="ARBA00023125"/>
    </source>
</evidence>
<feature type="short sequence motif" description="DEAH box" evidence="9">
    <location>
        <begin position="283"/>
        <end position="286"/>
    </location>
</feature>
<feature type="domain" description="Helicase C-terminal" evidence="11">
    <location>
        <begin position="474"/>
        <end position="643"/>
    </location>
</feature>
<name>A0A5S9MXF4_9GAMM</name>
<dbReference type="NCBIfam" id="NF003426">
    <property type="entry name" value="PRK04914.1"/>
    <property type="match status" value="1"/>
</dbReference>
<dbReference type="Pfam" id="PF18337">
    <property type="entry name" value="Tudor_RapA"/>
    <property type="match status" value="1"/>
</dbReference>
<dbReference type="GO" id="GO:0005524">
    <property type="term" value="F:ATP binding"/>
    <property type="evidence" value="ECO:0007669"/>
    <property type="project" value="UniProtKB-UniRule"/>
</dbReference>
<dbReference type="Pfam" id="PF18339">
    <property type="entry name" value="Tudor_1_RapA"/>
    <property type="match status" value="1"/>
</dbReference>
<evidence type="ECO:0000256" key="5">
    <source>
        <dbReference type="ARBA" id="ARBA00023015"/>
    </source>
</evidence>
<protein>
    <recommendedName>
        <fullName evidence="9">RNA polymerase-associated protein RapA</fullName>
        <ecNumber evidence="9">3.6.4.-</ecNumber>
    </recommendedName>
    <alternativeName>
        <fullName evidence="9">ATP-dependent helicase HepA</fullName>
    </alternativeName>
</protein>
<sequence length="946" mass="105891">MRLALSDFTIGQRWISNTEAALGLGIVTQVADRRVTISFPAAGEERVYAVSNAPLNRISYKPGDSVKNVDGEGFTVAEVLAHNSLLIYRVVGDDGHEDILPELELDCFVHFNSPQDRLLSGQIDPLKFFSLRQDTLSYLRDYQQSGAQGLLGPRVQLLPHQLYIADQVASRMAPRVLLADEVGLGKTIEAGLIVHQQLISGRAERVLVLVPDSLVHQWLVEMLRRFNLAFSVLDENICQELVHEQANPFDTRQLVLCPLSFLVEHPQRGEEALACDWDLLVVDEAHHLEWEDGNPSDEYRCVEALAQKAAGVLLLTATPEQLGLAGHFARLRLLDPDRYYDLNTFIEEQQSYGDVNELANALIQAREQNLALPDTIHSYLGDEEMADIDIMHESGDIEAACDQALTALLDRHGTGRVLFRNTRAAVEGFPQRHLQAHPLTLDEDYKVKAPVADWLQVQTIIGRHWLIEDERVDWLTDLLDSLDGEKVLLITSQATTAIELEEYLRTRRGVRTAVFHEGMSLIQRDRAAAYFADPEENAQLLICSEIGSEGRNFQFAHHIVMFDLPVNPDLLEQRIGRLDRIGQQRDIEIHVPYYTDTPQQTLLNWYHQGLNAFEKTCAFGRSVYEEFADELAEVLESGIEADVTALITQTAERAGELRSALQAGRDRLLELNSCRTDDAEAIIDMVLQAENRKDLGDFVERACDQLGIESEQHSANTIIMRPSENMRCGLLPGMKDDGATYTYSRENALGREDMAYLTWEHPTVNAAMEHIVGSEHGNTALGTIKIKPLKEGTLLLEAIYTVNAIAPKRLGLDRFLPVTRHRVLVNLDGKDLSGVLSEDKLNPLVNRVNLQQAQALVKQAHSLIETLVANAESLAMTKLPEIKQEALQGMQAQQMLEIHRMKALAEVNTHIRSEEISELETQTDALAAAIEHADMKLDAVRVIMAV</sequence>
<feature type="binding site" evidence="9">
    <location>
        <begin position="180"/>
        <end position="187"/>
    </location>
    <ligand>
        <name>ATP</name>
        <dbReference type="ChEBI" id="CHEBI:30616"/>
    </ligand>
</feature>
<evidence type="ECO:0000259" key="10">
    <source>
        <dbReference type="PROSITE" id="PS51192"/>
    </source>
</evidence>
<dbReference type="PROSITE" id="PS51192">
    <property type="entry name" value="HELICASE_ATP_BIND_1"/>
    <property type="match status" value="1"/>
</dbReference>
<dbReference type="InterPro" id="IPR040766">
    <property type="entry name" value="Tudor_2_RapA"/>
</dbReference>
<dbReference type="Pfam" id="PF12137">
    <property type="entry name" value="RapA_C"/>
    <property type="match status" value="1"/>
</dbReference>
<dbReference type="Gene3D" id="6.10.140.2230">
    <property type="match status" value="1"/>
</dbReference>
<dbReference type="Gene3D" id="2.30.30.140">
    <property type="match status" value="1"/>
</dbReference>
<keyword evidence="3 9" id="KW-0347">Helicase</keyword>
<evidence type="ECO:0000313" key="13">
    <source>
        <dbReference type="Proteomes" id="UP000434580"/>
    </source>
</evidence>
<keyword evidence="1 9" id="KW-0547">Nucleotide-binding</keyword>
<organism evidence="12 13">
    <name type="scientific">BD1-7 clade bacterium</name>
    <dbReference type="NCBI Taxonomy" id="2029982"/>
    <lineage>
        <taxon>Bacteria</taxon>
        <taxon>Pseudomonadati</taxon>
        <taxon>Pseudomonadota</taxon>
        <taxon>Gammaproteobacteria</taxon>
        <taxon>Cellvibrionales</taxon>
        <taxon>Spongiibacteraceae</taxon>
        <taxon>BD1-7 clade</taxon>
    </lineage>
</organism>
<evidence type="ECO:0000313" key="12">
    <source>
        <dbReference type="EMBL" id="CAA0081840.1"/>
    </source>
</evidence>
<keyword evidence="4 9" id="KW-0067">ATP-binding</keyword>
<dbReference type="InterPro" id="IPR049730">
    <property type="entry name" value="SNF2/RAD54-like_C"/>
</dbReference>
<evidence type="ECO:0000259" key="11">
    <source>
        <dbReference type="PROSITE" id="PS51194"/>
    </source>
</evidence>
<evidence type="ECO:0000256" key="3">
    <source>
        <dbReference type="ARBA" id="ARBA00022806"/>
    </source>
</evidence>
<keyword evidence="7 9" id="KW-0010">Activator</keyword>
<keyword evidence="2 9" id="KW-0378">Hydrolase</keyword>
<dbReference type="OrthoDB" id="9814088at2"/>
<evidence type="ECO:0000256" key="9">
    <source>
        <dbReference type="HAMAP-Rule" id="MF_01821"/>
    </source>
</evidence>
<dbReference type="Gene3D" id="6.10.140.1500">
    <property type="match status" value="1"/>
</dbReference>
<accession>A0A5S9MXF4</accession>
<dbReference type="SMART" id="SM00490">
    <property type="entry name" value="HELICc"/>
    <property type="match status" value="1"/>
</dbReference>
<dbReference type="InterPro" id="IPR040765">
    <property type="entry name" value="Tudor_1_RapA"/>
</dbReference>
<comment type="similarity">
    <text evidence="9">Belongs to the SNF2/RAD54 helicase family. RapA subfamily.</text>
</comment>
<dbReference type="InterPro" id="IPR027417">
    <property type="entry name" value="P-loop_NTPase"/>
</dbReference>
<evidence type="ECO:0000256" key="2">
    <source>
        <dbReference type="ARBA" id="ARBA00022801"/>
    </source>
</evidence>
<keyword evidence="5 9" id="KW-0805">Transcription regulation</keyword>
<dbReference type="GO" id="GO:0016817">
    <property type="term" value="F:hydrolase activity, acting on acid anhydrides"/>
    <property type="evidence" value="ECO:0007669"/>
    <property type="project" value="InterPro"/>
</dbReference>
<dbReference type="Pfam" id="PF00176">
    <property type="entry name" value="SNF2-rel_dom"/>
    <property type="match status" value="1"/>
</dbReference>
<dbReference type="InterPro" id="IPR057342">
    <property type="entry name" value="DEXDc_RapA"/>
</dbReference>
<dbReference type="HAMAP" id="MF_01821">
    <property type="entry name" value="Helicase_RapA"/>
    <property type="match status" value="1"/>
</dbReference>
<dbReference type="SUPFAM" id="SSF52540">
    <property type="entry name" value="P-loop containing nucleoside triphosphate hydrolases"/>
    <property type="match status" value="2"/>
</dbReference>
<comment type="subunit">
    <text evidence="9">Interacts with the RNAP. Has a higher affinity for the core RNAP than for the holoenzyme. Its ATPase activity is stimulated by binding to RNAP.</text>
</comment>
<dbReference type="PANTHER" id="PTHR45766">
    <property type="entry name" value="DNA ANNEALING HELICASE AND ENDONUCLEASE ZRANB3 FAMILY MEMBER"/>
    <property type="match status" value="1"/>
</dbReference>
<evidence type="ECO:0000256" key="4">
    <source>
        <dbReference type="ARBA" id="ARBA00022840"/>
    </source>
</evidence>
<dbReference type="Gene3D" id="3.30.360.80">
    <property type="match status" value="1"/>
</dbReference>
<dbReference type="Pfam" id="PF00271">
    <property type="entry name" value="Helicase_C"/>
    <property type="match status" value="1"/>
</dbReference>
<dbReference type="CDD" id="cd18011">
    <property type="entry name" value="DEXDc_RapA"/>
    <property type="match status" value="1"/>
</dbReference>
<dbReference type="InterPro" id="IPR022737">
    <property type="entry name" value="RapA_C"/>
</dbReference>
<dbReference type="GO" id="GO:0006355">
    <property type="term" value="P:regulation of DNA-templated transcription"/>
    <property type="evidence" value="ECO:0007669"/>
    <property type="project" value="UniProtKB-UniRule"/>
</dbReference>
<reference evidence="12 13" key="1">
    <citation type="submission" date="2019-11" db="EMBL/GenBank/DDBJ databases">
        <authorList>
            <person name="Holert J."/>
        </authorList>
    </citation>
    <scope>NUCLEOTIDE SEQUENCE [LARGE SCALE GENOMIC DNA]</scope>
    <source>
        <strain evidence="12">BC5_2</strain>
    </source>
</reference>
<dbReference type="GO" id="GO:0003677">
    <property type="term" value="F:DNA binding"/>
    <property type="evidence" value="ECO:0007669"/>
    <property type="project" value="UniProtKB-KW"/>
</dbReference>
<dbReference type="InterPro" id="IPR023949">
    <property type="entry name" value="Helicase_RapA"/>
</dbReference>
<dbReference type="InterPro" id="IPR014001">
    <property type="entry name" value="Helicase_ATP-bd"/>
</dbReference>
<dbReference type="InterPro" id="IPR001650">
    <property type="entry name" value="Helicase_C-like"/>
</dbReference>
<dbReference type="Gene3D" id="3.40.50.300">
    <property type="entry name" value="P-loop containing nucleotide triphosphate hydrolases"/>
    <property type="match status" value="1"/>
</dbReference>
<dbReference type="InterPro" id="IPR000330">
    <property type="entry name" value="SNF2_N"/>
</dbReference>
<evidence type="ECO:0000256" key="7">
    <source>
        <dbReference type="ARBA" id="ARBA00023159"/>
    </source>
</evidence>
<proteinExistence type="inferred from homology"/>
<keyword evidence="8 9" id="KW-0804">Transcription</keyword>
<gene>
    <name evidence="9 12" type="primary">rapA</name>
    <name evidence="12" type="ORF">DPBNPPHM_00393</name>
</gene>
<dbReference type="SMART" id="SM00487">
    <property type="entry name" value="DEXDc"/>
    <property type="match status" value="1"/>
</dbReference>
<dbReference type="CDD" id="cd18793">
    <property type="entry name" value="SF2_C_SNF"/>
    <property type="match status" value="1"/>
</dbReference>
<dbReference type="PANTHER" id="PTHR45766:SF6">
    <property type="entry name" value="SWI_SNF-RELATED MATRIX-ASSOCIATED ACTIN-DEPENDENT REGULATOR OF CHROMATIN SUBFAMILY A-LIKE PROTEIN 1"/>
    <property type="match status" value="1"/>
</dbReference>
<dbReference type="InterPro" id="IPR038718">
    <property type="entry name" value="SNF2-like_sf"/>
</dbReference>
<evidence type="ECO:0000256" key="1">
    <source>
        <dbReference type="ARBA" id="ARBA00022741"/>
    </source>
</evidence>
<dbReference type="Proteomes" id="UP000434580">
    <property type="component" value="Unassembled WGS sequence"/>
</dbReference>
<dbReference type="AlphaFoldDB" id="A0A5S9MXF4"/>
<dbReference type="Gene3D" id="2.30.30.930">
    <property type="match status" value="1"/>
</dbReference>
<evidence type="ECO:0000256" key="8">
    <source>
        <dbReference type="ARBA" id="ARBA00023163"/>
    </source>
</evidence>
<dbReference type="GO" id="GO:0004386">
    <property type="term" value="F:helicase activity"/>
    <property type="evidence" value="ECO:0007669"/>
    <property type="project" value="UniProtKB-UniRule"/>
</dbReference>
<keyword evidence="6 9" id="KW-0238">DNA-binding</keyword>
<dbReference type="Gene3D" id="3.40.50.10810">
    <property type="entry name" value="Tandem AAA-ATPase domain"/>
    <property type="match status" value="1"/>
</dbReference>
<feature type="domain" description="Helicase ATP-binding" evidence="10">
    <location>
        <begin position="167"/>
        <end position="337"/>
    </location>
</feature>
<dbReference type="EC" id="3.6.4.-" evidence="9"/>